<comment type="caution">
    <text evidence="1">The sequence shown here is derived from an EMBL/GenBank/DDBJ whole genome shotgun (WGS) entry which is preliminary data.</text>
</comment>
<dbReference type="RefSeq" id="WP_101335487.1">
    <property type="nucleotide sequence ID" value="NZ_PJNI01000018.1"/>
</dbReference>
<proteinExistence type="predicted"/>
<accession>A0A2I0QZL3</accession>
<organism evidence="1 2">
    <name type="scientific">Brumimicrobium salinarum</name>
    <dbReference type="NCBI Taxonomy" id="2058658"/>
    <lineage>
        <taxon>Bacteria</taxon>
        <taxon>Pseudomonadati</taxon>
        <taxon>Bacteroidota</taxon>
        <taxon>Flavobacteriia</taxon>
        <taxon>Flavobacteriales</taxon>
        <taxon>Crocinitomicaceae</taxon>
        <taxon>Brumimicrobium</taxon>
    </lineage>
</organism>
<evidence type="ECO:0000313" key="2">
    <source>
        <dbReference type="Proteomes" id="UP000236654"/>
    </source>
</evidence>
<dbReference type="AlphaFoldDB" id="A0A2I0QZL3"/>
<gene>
    <name evidence="1" type="ORF">CW751_13125</name>
</gene>
<dbReference type="EMBL" id="PJNI01000018">
    <property type="protein sequence ID" value="PKR79772.1"/>
    <property type="molecule type" value="Genomic_DNA"/>
</dbReference>
<dbReference type="Proteomes" id="UP000236654">
    <property type="component" value="Unassembled WGS sequence"/>
</dbReference>
<protein>
    <recommendedName>
        <fullName evidence="3">Lipoprotein</fullName>
    </recommendedName>
</protein>
<sequence length="255" mass="30338">MVKNSILILTFALFVIGCGSNNSFELVERWYTVEEGKQLLSKEIFWEDFDKKIKSKEIEYLYSHKSKGTCINIYNDSLLTKVYMIDDIDGIDTFNIIDYYYDKHKNLRRYTHIPDDEIVNVDCKLILDSVNFKPISRTCHSSNGNSFRIENEYFPNREISRTYVKDSLTNYVTTYFDQNNKKIARYRKFLTFDTPSSDSFIYEHNNGKLIKETMYFRDTLSSYKNYFYNNDTLVKVTVDYVNKDKSTIKIQYSEN</sequence>
<name>A0A2I0QZL3_9FLAO</name>
<evidence type="ECO:0000313" key="1">
    <source>
        <dbReference type="EMBL" id="PKR79772.1"/>
    </source>
</evidence>
<dbReference type="PROSITE" id="PS51257">
    <property type="entry name" value="PROKAR_LIPOPROTEIN"/>
    <property type="match status" value="1"/>
</dbReference>
<keyword evidence="2" id="KW-1185">Reference proteome</keyword>
<reference evidence="1 2" key="1">
    <citation type="submission" date="2017-12" db="EMBL/GenBank/DDBJ databases">
        <title>The draft genome sequence of Brumimicrobium saltpan LHR20.</title>
        <authorList>
            <person name="Do Z.-J."/>
            <person name="Luo H.-R."/>
        </authorList>
    </citation>
    <scope>NUCLEOTIDE SEQUENCE [LARGE SCALE GENOMIC DNA]</scope>
    <source>
        <strain evidence="1 2">LHR20</strain>
    </source>
</reference>
<evidence type="ECO:0008006" key="3">
    <source>
        <dbReference type="Google" id="ProtNLM"/>
    </source>
</evidence>